<dbReference type="AlphaFoldDB" id="A0AAV5QQN7"/>
<comment type="caution">
    <text evidence="4">The sequence shown here is derived from an EMBL/GenBank/DDBJ whole genome shotgun (WGS) entry which is preliminary data.</text>
</comment>
<gene>
    <name evidence="4" type="ORF">DASC09_040590</name>
</gene>
<dbReference type="Proteomes" id="UP001360560">
    <property type="component" value="Unassembled WGS sequence"/>
</dbReference>
<feature type="region of interest" description="Disordered" evidence="3">
    <location>
        <begin position="1"/>
        <end position="164"/>
    </location>
</feature>
<dbReference type="GO" id="GO:0005684">
    <property type="term" value="C:U2-type spliceosomal complex"/>
    <property type="evidence" value="ECO:0007669"/>
    <property type="project" value="TreeGrafter"/>
</dbReference>
<dbReference type="EMBL" id="BTFZ01000011">
    <property type="protein sequence ID" value="GMM36734.1"/>
    <property type="molecule type" value="Genomic_DNA"/>
</dbReference>
<evidence type="ECO:0000256" key="3">
    <source>
        <dbReference type="SAM" id="MobiDB-lite"/>
    </source>
</evidence>
<name>A0AAV5QQN7_9ASCO</name>
<comment type="similarity">
    <text evidence="1">Belongs to the CWC26 family.</text>
</comment>
<evidence type="ECO:0000256" key="1">
    <source>
        <dbReference type="ARBA" id="ARBA00011069"/>
    </source>
</evidence>
<dbReference type="GO" id="GO:0070274">
    <property type="term" value="C:RES complex"/>
    <property type="evidence" value="ECO:0007669"/>
    <property type="project" value="TreeGrafter"/>
</dbReference>
<dbReference type="RefSeq" id="XP_064853730.1">
    <property type="nucleotide sequence ID" value="XM_064997658.1"/>
</dbReference>
<dbReference type="PANTHER" id="PTHR31809:SF0">
    <property type="entry name" value="BUD13 HOMOLOG"/>
    <property type="match status" value="1"/>
</dbReference>
<dbReference type="PANTHER" id="PTHR31809">
    <property type="entry name" value="BUD13 HOMOLOG"/>
    <property type="match status" value="1"/>
</dbReference>
<protein>
    <recommendedName>
        <fullName evidence="2">Pre-mRNA-splicing factor CWC26</fullName>
    </recommendedName>
</protein>
<dbReference type="GO" id="GO:0003723">
    <property type="term" value="F:RNA binding"/>
    <property type="evidence" value="ECO:0007669"/>
    <property type="project" value="TreeGrafter"/>
</dbReference>
<organism evidence="4 5">
    <name type="scientific">Saccharomycopsis crataegensis</name>
    <dbReference type="NCBI Taxonomy" id="43959"/>
    <lineage>
        <taxon>Eukaryota</taxon>
        <taxon>Fungi</taxon>
        <taxon>Dikarya</taxon>
        <taxon>Ascomycota</taxon>
        <taxon>Saccharomycotina</taxon>
        <taxon>Saccharomycetes</taxon>
        <taxon>Saccharomycopsidaceae</taxon>
        <taxon>Saccharomycopsis</taxon>
    </lineage>
</organism>
<accession>A0AAV5QQN7</accession>
<proteinExistence type="inferred from homology"/>
<feature type="region of interest" description="Disordered" evidence="3">
    <location>
        <begin position="209"/>
        <end position="232"/>
    </location>
</feature>
<feature type="compositionally biased region" description="Basic residues" evidence="3">
    <location>
        <begin position="13"/>
        <end position="24"/>
    </location>
</feature>
<reference evidence="4 5" key="1">
    <citation type="journal article" date="2023" name="Elife">
        <title>Identification of key yeast species and microbe-microbe interactions impacting larval growth of Drosophila in the wild.</title>
        <authorList>
            <person name="Mure A."/>
            <person name="Sugiura Y."/>
            <person name="Maeda R."/>
            <person name="Honda K."/>
            <person name="Sakurai N."/>
            <person name="Takahashi Y."/>
            <person name="Watada M."/>
            <person name="Katoh T."/>
            <person name="Gotoh A."/>
            <person name="Gotoh Y."/>
            <person name="Taniguchi I."/>
            <person name="Nakamura K."/>
            <person name="Hayashi T."/>
            <person name="Katayama T."/>
            <person name="Uemura T."/>
            <person name="Hattori Y."/>
        </authorList>
    </citation>
    <scope>NUCLEOTIDE SEQUENCE [LARGE SCALE GENOMIC DNA]</scope>
    <source>
        <strain evidence="4 5">SC-9</strain>
    </source>
</reference>
<keyword evidence="5" id="KW-1185">Reference proteome</keyword>
<evidence type="ECO:0000313" key="5">
    <source>
        <dbReference type="Proteomes" id="UP001360560"/>
    </source>
</evidence>
<dbReference type="GeneID" id="90074709"/>
<dbReference type="Pfam" id="PF09736">
    <property type="entry name" value="Bud13"/>
    <property type="match status" value="1"/>
</dbReference>
<dbReference type="InterPro" id="IPR018609">
    <property type="entry name" value="Bud13"/>
</dbReference>
<dbReference type="InterPro" id="IPR051112">
    <property type="entry name" value="CWC26_splicing_factor"/>
</dbReference>
<sequence length="279" mass="31684">MAGLSDYLNKNYGSKKKSKSKKQSSKPATTVVVDKQGQNPGHADDAVPQPTLKEQKKSEQIKGWKVVGQSSEEQTTVRKDSGLKHGLQFLDNKGSNDEQHSEVDEDSIIPNNQETIYRNSKGQKIDIAEKLQQDSAAKTDEEARKRKLNEARNRSESQVLKKQRYDEDLKKIKDVKTAVYANDESLNQERKSQMFEDDPLLYISNTLNGEAPKSAVPSSKSGRKLFDKGPPPVNRFNITPGYRWDGVDRSNGFELKWFNRQYEVREKASLRSALQDSYE</sequence>
<feature type="compositionally biased region" description="Basic and acidic residues" evidence="3">
    <location>
        <begin position="123"/>
        <end position="155"/>
    </location>
</feature>
<evidence type="ECO:0000313" key="4">
    <source>
        <dbReference type="EMBL" id="GMM36734.1"/>
    </source>
</evidence>
<feature type="compositionally biased region" description="Polar residues" evidence="3">
    <location>
        <begin position="109"/>
        <end position="122"/>
    </location>
</feature>
<feature type="compositionally biased region" description="Basic and acidic residues" evidence="3">
    <location>
        <begin position="53"/>
        <end position="62"/>
    </location>
</feature>
<evidence type="ECO:0000256" key="2">
    <source>
        <dbReference type="ARBA" id="ARBA00020644"/>
    </source>
</evidence>
<dbReference type="GO" id="GO:0000398">
    <property type="term" value="P:mRNA splicing, via spliceosome"/>
    <property type="evidence" value="ECO:0007669"/>
    <property type="project" value="TreeGrafter"/>
</dbReference>